<accession>A0A7W5BVI2</accession>
<evidence type="ECO:0000313" key="2">
    <source>
        <dbReference type="EMBL" id="MBB3139861.1"/>
    </source>
</evidence>
<sequence>MSRSTDVRKPDEAEPETPESAPAQGRRMRLVYDGDCPICRRYVLWYRIRRDVGELELIDGRQDSEARRELSARGIDLDQGFALQVGDQWYHGSETLHRLTLLGTRSGVFNRLMYRLFASPGRAARLYPGLKACRNGLLRLCCIPPIDNLRR</sequence>
<feature type="region of interest" description="Disordered" evidence="1">
    <location>
        <begin position="1"/>
        <end position="25"/>
    </location>
</feature>
<proteinExistence type="predicted"/>
<gene>
    <name evidence="2" type="ORF">FHR96_000708</name>
</gene>
<dbReference type="GO" id="GO:0015035">
    <property type="term" value="F:protein-disulfide reductase activity"/>
    <property type="evidence" value="ECO:0007669"/>
    <property type="project" value="InterPro"/>
</dbReference>
<feature type="compositionally biased region" description="Basic and acidic residues" evidence="1">
    <location>
        <begin position="1"/>
        <end position="12"/>
    </location>
</feature>
<evidence type="ECO:0000256" key="1">
    <source>
        <dbReference type="SAM" id="MobiDB-lite"/>
    </source>
</evidence>
<comment type="caution">
    <text evidence="2">The sequence shown here is derived from an EMBL/GenBank/DDBJ whole genome shotgun (WGS) entry which is preliminary data.</text>
</comment>
<dbReference type="EMBL" id="JACHXM010000002">
    <property type="protein sequence ID" value="MBB3139861.1"/>
    <property type="molecule type" value="Genomic_DNA"/>
</dbReference>
<reference evidence="2 3" key="1">
    <citation type="submission" date="2020-08" db="EMBL/GenBank/DDBJ databases">
        <title>Genomic Encyclopedia of Type Strains, Phase III (KMG-III): the genomes of soil and plant-associated and newly described type strains.</title>
        <authorList>
            <person name="Whitman W."/>
        </authorList>
    </citation>
    <scope>NUCLEOTIDE SEQUENCE [LARGE SCALE GENOMIC DNA]</scope>
    <source>
        <strain evidence="2 3">CECT 5995</strain>
    </source>
</reference>
<dbReference type="InterPro" id="IPR007263">
    <property type="entry name" value="DCC1-like"/>
</dbReference>
<dbReference type="AlphaFoldDB" id="A0A7W5BVI2"/>
<evidence type="ECO:0000313" key="3">
    <source>
        <dbReference type="Proteomes" id="UP000525987"/>
    </source>
</evidence>
<protein>
    <submittedName>
        <fullName evidence="2">Putative DCC family thiol-disulfide oxidoreductase YuxK</fullName>
    </submittedName>
</protein>
<dbReference type="RefSeq" id="WP_183386279.1">
    <property type="nucleotide sequence ID" value="NZ_JACHXM010000002.1"/>
</dbReference>
<keyword evidence="3" id="KW-1185">Reference proteome</keyword>
<dbReference type="Proteomes" id="UP000525987">
    <property type="component" value="Unassembled WGS sequence"/>
</dbReference>
<name>A0A7W5BVI2_9GAMM</name>
<dbReference type="Pfam" id="PF04134">
    <property type="entry name" value="DCC1-like"/>
    <property type="match status" value="1"/>
</dbReference>
<organism evidence="2 3">
    <name type="scientific">Halomonas organivorans</name>
    <dbReference type="NCBI Taxonomy" id="257772"/>
    <lineage>
        <taxon>Bacteria</taxon>
        <taxon>Pseudomonadati</taxon>
        <taxon>Pseudomonadota</taxon>
        <taxon>Gammaproteobacteria</taxon>
        <taxon>Oceanospirillales</taxon>
        <taxon>Halomonadaceae</taxon>
        <taxon>Halomonas</taxon>
    </lineage>
</organism>